<dbReference type="RefSeq" id="WP_202246776.1">
    <property type="nucleotide sequence ID" value="NZ_JAESIY010000022.1"/>
</dbReference>
<dbReference type="AlphaFoldDB" id="A0A937F9J1"/>
<evidence type="ECO:0000313" key="1">
    <source>
        <dbReference type="EMBL" id="MBL3658982.1"/>
    </source>
</evidence>
<comment type="caution">
    <text evidence="1">The sequence shown here is derived from an EMBL/GenBank/DDBJ whole genome shotgun (WGS) entry which is preliminary data.</text>
</comment>
<proteinExistence type="predicted"/>
<evidence type="ECO:0000313" key="2">
    <source>
        <dbReference type="Proteomes" id="UP000659388"/>
    </source>
</evidence>
<accession>A0A937F9J1</accession>
<dbReference type="Proteomes" id="UP000659388">
    <property type="component" value="Unassembled WGS sequence"/>
</dbReference>
<reference evidence="1" key="1">
    <citation type="submission" date="2021-01" db="EMBL/GenBank/DDBJ databases">
        <title>Fulvivirga kasyanovii gen. nov., sp nov., a novel member of the phylum Bacteroidetes isolated from seawater in a mussel farm.</title>
        <authorList>
            <person name="Zhao L.-H."/>
            <person name="Wang Z.-J."/>
        </authorList>
    </citation>
    <scope>NUCLEOTIDE SEQUENCE</scope>
    <source>
        <strain evidence="1">2943</strain>
    </source>
</reference>
<dbReference type="EMBL" id="JAESIY010000022">
    <property type="protein sequence ID" value="MBL3658982.1"/>
    <property type="molecule type" value="Genomic_DNA"/>
</dbReference>
<keyword evidence="2" id="KW-1185">Reference proteome</keyword>
<name>A0A937F9J1_9BACT</name>
<sequence>MNLTDMHKFHIPVMGLSFTIDSPIKVARFGIDSVISIIQDKLIETTRRHYYQTWGKKFGLTYEVISDKSTDYRARRITDYLNLVNKIVGYQVEEMRQGEFGSGSDLNKYFEMLPDSNPLREIYFEMQETQNDAKKAEMAEFLKSKIKAGRIDVNIMTKLDRPSDKEDLENNTEALSALRGYAKSDLTNSSIIFSAGMNPNLFSYIEEFDCFKANAENRFQKNIVVKVSDYRSALVQGKFLAKKGIWVSEFRIESGLNCGGHAFATAGFLIGPILEDFKNNKASLIEDMFDLYKKANEEKGEPISDQIPKLKITVQGGIGTYEEAHFLEQYYKVDGTGWGSPFLMVPEATTVDDETLDVLGRANENDVILSKNSPLGVRFNYLKGTSSEREKLARIDSGKPGSPCTEKHLALNTEFTQEPICTASKKYQKLKMKHLKSLNLPQLQFDKAVEEMQTVECLCVGLSNSVPRNYNVPFVKGLTNVTICPGPNIAYFNKRATLKEMVDHIYGRADIIKNGQRPHMFVKELGLYVDYFKEQLTSVTETLSTKEKRTHTKFYKQIIEGVAYYRGMADQIVEKSDDMKAAFLNALNHMEDQLDRLFEAFCMEPAVKFEQ</sequence>
<organism evidence="1 2">
    <name type="scientific">Fulvivirga sediminis</name>
    <dbReference type="NCBI Taxonomy" id="2803949"/>
    <lineage>
        <taxon>Bacteria</taxon>
        <taxon>Pseudomonadati</taxon>
        <taxon>Bacteroidota</taxon>
        <taxon>Cytophagia</taxon>
        <taxon>Cytophagales</taxon>
        <taxon>Fulvivirgaceae</taxon>
        <taxon>Fulvivirga</taxon>
    </lineage>
</organism>
<gene>
    <name evidence="1" type="ORF">JL102_22740</name>
</gene>
<protein>
    <submittedName>
        <fullName evidence="1">Uncharacterized protein</fullName>
    </submittedName>
</protein>